<evidence type="ECO:0000256" key="1">
    <source>
        <dbReference type="SAM" id="Coils"/>
    </source>
</evidence>
<feature type="region of interest" description="Disordered" evidence="2">
    <location>
        <begin position="75"/>
        <end position="96"/>
    </location>
</feature>
<gene>
    <name evidence="3" type="ORF">RUM43_002244</name>
</gene>
<protein>
    <submittedName>
        <fullName evidence="3">Uncharacterized protein</fullName>
    </submittedName>
</protein>
<accession>A0AAN8S2J8</accession>
<evidence type="ECO:0000313" key="3">
    <source>
        <dbReference type="EMBL" id="KAK6628430.1"/>
    </source>
</evidence>
<dbReference type="Proteomes" id="UP001372834">
    <property type="component" value="Unassembled WGS sequence"/>
</dbReference>
<dbReference type="CDD" id="cd12086">
    <property type="entry name" value="DD_cGKI-beta"/>
    <property type="match status" value="1"/>
</dbReference>
<evidence type="ECO:0000256" key="2">
    <source>
        <dbReference type="SAM" id="MobiDB-lite"/>
    </source>
</evidence>
<evidence type="ECO:0000313" key="4">
    <source>
        <dbReference type="Proteomes" id="UP001372834"/>
    </source>
</evidence>
<dbReference type="AlphaFoldDB" id="A0AAN8S2J8"/>
<organism evidence="3 4">
    <name type="scientific">Polyplax serrata</name>
    <name type="common">Common mouse louse</name>
    <dbReference type="NCBI Taxonomy" id="468196"/>
    <lineage>
        <taxon>Eukaryota</taxon>
        <taxon>Metazoa</taxon>
        <taxon>Ecdysozoa</taxon>
        <taxon>Arthropoda</taxon>
        <taxon>Hexapoda</taxon>
        <taxon>Insecta</taxon>
        <taxon>Pterygota</taxon>
        <taxon>Neoptera</taxon>
        <taxon>Paraneoptera</taxon>
        <taxon>Psocodea</taxon>
        <taxon>Troctomorpha</taxon>
        <taxon>Phthiraptera</taxon>
        <taxon>Anoplura</taxon>
        <taxon>Polyplacidae</taxon>
        <taxon>Polyplax</taxon>
    </lineage>
</organism>
<feature type="coiled-coil region" evidence="1">
    <location>
        <begin position="30"/>
        <end position="57"/>
    </location>
</feature>
<reference evidence="3 4" key="1">
    <citation type="submission" date="2023-10" db="EMBL/GenBank/DDBJ databases">
        <title>Genomes of two closely related lineages of the louse Polyplax serrata with different host specificities.</title>
        <authorList>
            <person name="Martinu J."/>
            <person name="Tarabai H."/>
            <person name="Stefka J."/>
            <person name="Hypsa V."/>
        </authorList>
    </citation>
    <scope>NUCLEOTIDE SEQUENCE [LARGE SCALE GENOMIC DNA]</scope>
    <source>
        <strain evidence="3">HR10_N</strain>
    </source>
</reference>
<keyword evidence="1" id="KW-0175">Coiled coil</keyword>
<feature type="compositionally biased region" description="Basic and acidic residues" evidence="2">
    <location>
        <begin position="75"/>
        <end position="86"/>
    </location>
</feature>
<comment type="caution">
    <text evidence="3">The sequence shown here is derived from an EMBL/GenBank/DDBJ whole genome shotgun (WGS) entry which is preliminary data.</text>
</comment>
<dbReference type="EMBL" id="JAWJWE010000036">
    <property type="protein sequence ID" value="KAK6628430.1"/>
    <property type="molecule type" value="Genomic_DNA"/>
</dbReference>
<dbReference type="Gene3D" id="1.20.5.170">
    <property type="match status" value="1"/>
</dbReference>
<proteinExistence type="predicted"/>
<sequence>MRRLKMTPMQELKLELIQRKDELKRKDEIIFELEREIDEKDALIRHLKNEIDKFQQVVRPLTREICRKKCTVEDDEKAPKFTENRPKRQAISAEPILNGAGDLPIVKIPKSAE</sequence>
<name>A0AAN8S2J8_POLSC</name>